<sequence>MIRVRKRQLCRDNIVNQPNSDVTMNHMFTISDNESENSDDAAEADQSKGKPGDEVTLPDITLSAPAHDRLRLYSDSQASTGSQAEDGDLPGGAVFDEGGGAAETPPIRGRSRSAPPSAVGGDAIRTAAEAHERRVRHLDGQRGHEEIAESSSL</sequence>
<organism evidence="2 3">
    <name type="scientific">Anguilla anguilla</name>
    <name type="common">European freshwater eel</name>
    <name type="synonym">Muraena anguilla</name>
    <dbReference type="NCBI Taxonomy" id="7936"/>
    <lineage>
        <taxon>Eukaryota</taxon>
        <taxon>Metazoa</taxon>
        <taxon>Chordata</taxon>
        <taxon>Craniata</taxon>
        <taxon>Vertebrata</taxon>
        <taxon>Euteleostomi</taxon>
        <taxon>Actinopterygii</taxon>
        <taxon>Neopterygii</taxon>
        <taxon>Teleostei</taxon>
        <taxon>Anguilliformes</taxon>
        <taxon>Anguillidae</taxon>
        <taxon>Anguilla</taxon>
    </lineage>
</organism>
<feature type="compositionally biased region" description="Basic and acidic residues" evidence="1">
    <location>
        <begin position="128"/>
        <end position="147"/>
    </location>
</feature>
<evidence type="ECO:0000313" key="3">
    <source>
        <dbReference type="Proteomes" id="UP001044222"/>
    </source>
</evidence>
<dbReference type="Proteomes" id="UP001044222">
    <property type="component" value="Unassembled WGS sequence"/>
</dbReference>
<feature type="region of interest" description="Disordered" evidence="1">
    <location>
        <begin position="71"/>
        <end position="153"/>
    </location>
</feature>
<keyword evidence="3" id="KW-1185">Reference proteome</keyword>
<protein>
    <submittedName>
        <fullName evidence="2">Uncharacterized protein</fullName>
    </submittedName>
</protein>
<reference evidence="2" key="1">
    <citation type="submission" date="2021-01" db="EMBL/GenBank/DDBJ databases">
        <title>A chromosome-scale assembly of European eel, Anguilla anguilla.</title>
        <authorList>
            <person name="Henkel C."/>
            <person name="Jong-Raadsen S.A."/>
            <person name="Dufour S."/>
            <person name="Weltzien F.-A."/>
            <person name="Palstra A.P."/>
            <person name="Pelster B."/>
            <person name="Spaink H.P."/>
            <person name="Van Den Thillart G.E."/>
            <person name="Jansen H."/>
            <person name="Zahm M."/>
            <person name="Klopp C."/>
            <person name="Cedric C."/>
            <person name="Louis A."/>
            <person name="Berthelot C."/>
            <person name="Parey E."/>
            <person name="Roest Crollius H."/>
            <person name="Montfort J."/>
            <person name="Robinson-Rechavi M."/>
            <person name="Bucao C."/>
            <person name="Bouchez O."/>
            <person name="Gislard M."/>
            <person name="Lluch J."/>
            <person name="Milhes M."/>
            <person name="Lampietro C."/>
            <person name="Lopez Roques C."/>
            <person name="Donnadieu C."/>
            <person name="Braasch I."/>
            <person name="Desvignes T."/>
            <person name="Postlethwait J."/>
            <person name="Bobe J."/>
            <person name="Guiguen Y."/>
            <person name="Dirks R."/>
        </authorList>
    </citation>
    <scope>NUCLEOTIDE SEQUENCE</scope>
    <source>
        <strain evidence="2">Tag_6206</strain>
        <tissue evidence="2">Liver</tissue>
    </source>
</reference>
<proteinExistence type="predicted"/>
<comment type="caution">
    <text evidence="2">The sequence shown here is derived from an EMBL/GenBank/DDBJ whole genome shotgun (WGS) entry which is preliminary data.</text>
</comment>
<evidence type="ECO:0000256" key="1">
    <source>
        <dbReference type="SAM" id="MobiDB-lite"/>
    </source>
</evidence>
<name>A0A9D3MSH4_ANGAN</name>
<dbReference type="EMBL" id="JAFIRN010000003">
    <property type="protein sequence ID" value="KAG5851933.1"/>
    <property type="molecule type" value="Genomic_DNA"/>
</dbReference>
<dbReference type="AlphaFoldDB" id="A0A9D3MSH4"/>
<feature type="compositionally biased region" description="Acidic residues" evidence="1">
    <location>
        <begin position="33"/>
        <end position="43"/>
    </location>
</feature>
<feature type="region of interest" description="Disordered" evidence="1">
    <location>
        <begin position="32"/>
        <end position="59"/>
    </location>
</feature>
<feature type="compositionally biased region" description="Polar residues" evidence="1">
    <location>
        <begin position="74"/>
        <end position="83"/>
    </location>
</feature>
<evidence type="ECO:0000313" key="2">
    <source>
        <dbReference type="EMBL" id="KAG5851933.1"/>
    </source>
</evidence>
<accession>A0A9D3MSH4</accession>
<gene>
    <name evidence="2" type="ORF">ANANG_G00057100</name>
</gene>